<dbReference type="PANTHER" id="PTHR43065:SF46">
    <property type="entry name" value="C4-DICARBOXYLATE TRANSPORT SENSOR PROTEIN DCTB"/>
    <property type="match status" value="1"/>
</dbReference>
<evidence type="ECO:0000256" key="6">
    <source>
        <dbReference type="ARBA" id="ARBA00022777"/>
    </source>
</evidence>
<evidence type="ECO:0000259" key="9">
    <source>
        <dbReference type="PROSITE" id="PS50109"/>
    </source>
</evidence>
<proteinExistence type="predicted"/>
<keyword evidence="6" id="KW-0418">Kinase</keyword>
<evidence type="ECO:0000256" key="7">
    <source>
        <dbReference type="ARBA" id="ARBA00022840"/>
    </source>
</evidence>
<evidence type="ECO:0000256" key="5">
    <source>
        <dbReference type="ARBA" id="ARBA00022741"/>
    </source>
</evidence>
<dbReference type="SUPFAM" id="SSF55874">
    <property type="entry name" value="ATPase domain of HSP90 chaperone/DNA topoisomerase II/histidine kinase"/>
    <property type="match status" value="1"/>
</dbReference>
<dbReference type="InterPro" id="IPR005467">
    <property type="entry name" value="His_kinase_dom"/>
</dbReference>
<evidence type="ECO:0000256" key="3">
    <source>
        <dbReference type="ARBA" id="ARBA00022553"/>
    </source>
</evidence>
<dbReference type="CDD" id="cd00082">
    <property type="entry name" value="HisKA"/>
    <property type="match status" value="1"/>
</dbReference>
<dbReference type="Gene3D" id="3.30.565.10">
    <property type="entry name" value="Histidine kinase-like ATPase, C-terminal domain"/>
    <property type="match status" value="1"/>
</dbReference>
<dbReference type="RefSeq" id="WP_229534145.1">
    <property type="nucleotide sequence ID" value="NZ_JAJHJB010000004.1"/>
</dbReference>
<dbReference type="Gene3D" id="1.10.287.130">
    <property type="match status" value="1"/>
</dbReference>
<reference evidence="10" key="1">
    <citation type="submission" date="2021-11" db="EMBL/GenBank/DDBJ databases">
        <title>Description of a new species Pelosinus isolated from the bottom sediments of Lake Baikal.</title>
        <authorList>
            <person name="Zakharyuk A."/>
        </authorList>
    </citation>
    <scope>NUCLEOTIDE SEQUENCE</scope>
    <source>
        <strain evidence="10">Bkl1</strain>
    </source>
</reference>
<keyword evidence="8" id="KW-0902">Two-component regulatory system</keyword>
<keyword evidence="4" id="KW-0808">Transferase</keyword>
<evidence type="ECO:0000256" key="8">
    <source>
        <dbReference type="ARBA" id="ARBA00023012"/>
    </source>
</evidence>
<keyword evidence="7" id="KW-0067">ATP-binding</keyword>
<comment type="caution">
    <text evidence="10">The sequence shown here is derived from an EMBL/GenBank/DDBJ whole genome shotgun (WGS) entry which is preliminary data.</text>
</comment>
<feature type="domain" description="Histidine kinase" evidence="9">
    <location>
        <begin position="246"/>
        <end position="450"/>
    </location>
</feature>
<dbReference type="SMART" id="SM00387">
    <property type="entry name" value="HATPase_c"/>
    <property type="match status" value="1"/>
</dbReference>
<evidence type="ECO:0000313" key="11">
    <source>
        <dbReference type="Proteomes" id="UP001165492"/>
    </source>
</evidence>
<keyword evidence="11" id="KW-1185">Reference proteome</keyword>
<sequence>MNIAKSETKELLAALKITLPIIQELLPLDIMFGITDQEKFIYYLPGKEIDIKLPLGAPIPQSAGFRKVLEIGQASSINVEKEAYGVAFKSNSLPIKDEDGTITGVIALGISLLNQEIISHAAQALDGFFSLDNEWHFSYANRVAMEYAARYASLNVAQQLIGKYIWDIVPKTPMFFENITKVKKTRTPVHFEIFSQFGQQWMSVNIYPLSDGGLTVYFRNIDEQKRIQREMARLEQLHLVGEMAAGISHEIRNPMTTVRGYLQMLKVKDRLLDFSEQFDLMIEELDRANQIISEFLSLANNKIVVRTPINLVELIKAILPLIESDARLLGQNVKTQLQKIPMALLDPREIRQLILNLVRNAFESMQSGGTLTIRIYKNNDKIVFAVQDEGSGIPEEIRSKLGTPFLTTKEKGTGLGLATCYSIAKRHDATIDFTTGDSGTTFYLYIKECEG</sequence>
<dbReference type="InterPro" id="IPR004358">
    <property type="entry name" value="Sig_transdc_His_kin-like_C"/>
</dbReference>
<dbReference type="Gene3D" id="3.30.450.20">
    <property type="entry name" value="PAS domain"/>
    <property type="match status" value="1"/>
</dbReference>
<dbReference type="InterPro" id="IPR036097">
    <property type="entry name" value="HisK_dim/P_sf"/>
</dbReference>
<gene>
    <name evidence="10" type="ORF">LMF89_04995</name>
</gene>
<protein>
    <recommendedName>
        <fullName evidence="2">histidine kinase</fullName>
        <ecNumber evidence="2">2.7.13.3</ecNumber>
    </recommendedName>
</protein>
<dbReference type="Pfam" id="PF02518">
    <property type="entry name" value="HATPase_c"/>
    <property type="match status" value="1"/>
</dbReference>
<dbReference type="PROSITE" id="PS50109">
    <property type="entry name" value="HIS_KIN"/>
    <property type="match status" value="1"/>
</dbReference>
<dbReference type="InterPro" id="IPR013656">
    <property type="entry name" value="PAS_4"/>
</dbReference>
<dbReference type="SMART" id="SM00388">
    <property type="entry name" value="HisKA"/>
    <property type="match status" value="1"/>
</dbReference>
<dbReference type="PRINTS" id="PR00344">
    <property type="entry name" value="BCTRLSENSOR"/>
</dbReference>
<dbReference type="SUPFAM" id="SSF55785">
    <property type="entry name" value="PYP-like sensor domain (PAS domain)"/>
    <property type="match status" value="1"/>
</dbReference>
<dbReference type="InterPro" id="IPR003594">
    <property type="entry name" value="HATPase_dom"/>
</dbReference>
<organism evidence="10 11">
    <name type="scientific">Pelosinus baikalensis</name>
    <dbReference type="NCBI Taxonomy" id="2892015"/>
    <lineage>
        <taxon>Bacteria</taxon>
        <taxon>Bacillati</taxon>
        <taxon>Bacillota</taxon>
        <taxon>Negativicutes</taxon>
        <taxon>Selenomonadales</taxon>
        <taxon>Sporomusaceae</taxon>
        <taxon>Pelosinus</taxon>
    </lineage>
</organism>
<dbReference type="InterPro" id="IPR036890">
    <property type="entry name" value="HATPase_C_sf"/>
</dbReference>
<dbReference type="InterPro" id="IPR003661">
    <property type="entry name" value="HisK_dim/P_dom"/>
</dbReference>
<evidence type="ECO:0000256" key="4">
    <source>
        <dbReference type="ARBA" id="ARBA00022679"/>
    </source>
</evidence>
<evidence type="ECO:0000256" key="1">
    <source>
        <dbReference type="ARBA" id="ARBA00000085"/>
    </source>
</evidence>
<dbReference type="EC" id="2.7.13.3" evidence="2"/>
<evidence type="ECO:0000256" key="2">
    <source>
        <dbReference type="ARBA" id="ARBA00012438"/>
    </source>
</evidence>
<dbReference type="Pfam" id="PF00512">
    <property type="entry name" value="HisKA"/>
    <property type="match status" value="1"/>
</dbReference>
<dbReference type="PANTHER" id="PTHR43065">
    <property type="entry name" value="SENSOR HISTIDINE KINASE"/>
    <property type="match status" value="1"/>
</dbReference>
<comment type="catalytic activity">
    <reaction evidence="1">
        <text>ATP + protein L-histidine = ADP + protein N-phospho-L-histidine.</text>
        <dbReference type="EC" id="2.7.13.3"/>
    </reaction>
</comment>
<dbReference type="SUPFAM" id="SSF47384">
    <property type="entry name" value="Homodimeric domain of signal transducing histidine kinase"/>
    <property type="match status" value="1"/>
</dbReference>
<accession>A0ABS8HS97</accession>
<evidence type="ECO:0000313" key="10">
    <source>
        <dbReference type="EMBL" id="MCC5464724.1"/>
    </source>
</evidence>
<dbReference type="InterPro" id="IPR035965">
    <property type="entry name" value="PAS-like_dom_sf"/>
</dbReference>
<name>A0ABS8HS97_9FIRM</name>
<keyword evidence="5" id="KW-0547">Nucleotide-binding</keyword>
<dbReference type="EMBL" id="JAJHJB010000004">
    <property type="protein sequence ID" value="MCC5464724.1"/>
    <property type="molecule type" value="Genomic_DNA"/>
</dbReference>
<keyword evidence="3" id="KW-0597">Phosphoprotein</keyword>
<dbReference type="Pfam" id="PF08448">
    <property type="entry name" value="PAS_4"/>
    <property type="match status" value="1"/>
</dbReference>
<dbReference type="Proteomes" id="UP001165492">
    <property type="component" value="Unassembled WGS sequence"/>
</dbReference>